<organism evidence="1 2">
    <name type="scientific">Phaseolus coccineus</name>
    <name type="common">Scarlet runner bean</name>
    <name type="synonym">Phaseolus multiflorus</name>
    <dbReference type="NCBI Taxonomy" id="3886"/>
    <lineage>
        <taxon>Eukaryota</taxon>
        <taxon>Viridiplantae</taxon>
        <taxon>Streptophyta</taxon>
        <taxon>Embryophyta</taxon>
        <taxon>Tracheophyta</taxon>
        <taxon>Spermatophyta</taxon>
        <taxon>Magnoliopsida</taxon>
        <taxon>eudicotyledons</taxon>
        <taxon>Gunneridae</taxon>
        <taxon>Pentapetalae</taxon>
        <taxon>rosids</taxon>
        <taxon>fabids</taxon>
        <taxon>Fabales</taxon>
        <taxon>Fabaceae</taxon>
        <taxon>Papilionoideae</taxon>
        <taxon>50 kb inversion clade</taxon>
        <taxon>NPAAA clade</taxon>
        <taxon>indigoferoid/millettioid clade</taxon>
        <taxon>Phaseoleae</taxon>
        <taxon>Phaseolus</taxon>
    </lineage>
</organism>
<reference evidence="1 2" key="1">
    <citation type="submission" date="2024-01" db="EMBL/GenBank/DDBJ databases">
        <title>The genomes of 5 underutilized Papilionoideae crops provide insights into root nodulation and disease resistanc.</title>
        <authorList>
            <person name="Jiang F."/>
        </authorList>
    </citation>
    <scope>NUCLEOTIDE SEQUENCE [LARGE SCALE GENOMIC DNA]</scope>
    <source>
        <strain evidence="1">JINMINGXINNONG_FW02</strain>
        <tissue evidence="1">Leaves</tissue>
    </source>
</reference>
<name>A0AAN9QEU0_PHACN</name>
<comment type="caution">
    <text evidence="1">The sequence shown here is derived from an EMBL/GenBank/DDBJ whole genome shotgun (WGS) entry which is preliminary data.</text>
</comment>
<gene>
    <name evidence="1" type="ORF">VNO80_26830</name>
</gene>
<dbReference type="EMBL" id="JAYMYR010000010">
    <property type="protein sequence ID" value="KAK7335060.1"/>
    <property type="molecule type" value="Genomic_DNA"/>
</dbReference>
<evidence type="ECO:0000313" key="1">
    <source>
        <dbReference type="EMBL" id="KAK7335060.1"/>
    </source>
</evidence>
<accession>A0AAN9QEU0</accession>
<evidence type="ECO:0000313" key="2">
    <source>
        <dbReference type="Proteomes" id="UP001374584"/>
    </source>
</evidence>
<sequence length="72" mass="8392">MSHRFHSHRFLSPTDKKRSPMWVLRIHSLNSNSRVPSFLFKKLVTLKHPFSPFHSSSFLLPPMAAPRYCLSA</sequence>
<dbReference type="AlphaFoldDB" id="A0AAN9QEU0"/>
<protein>
    <submittedName>
        <fullName evidence="1">Uncharacterized protein</fullName>
    </submittedName>
</protein>
<proteinExistence type="predicted"/>
<keyword evidence="2" id="KW-1185">Reference proteome</keyword>
<dbReference type="Proteomes" id="UP001374584">
    <property type="component" value="Unassembled WGS sequence"/>
</dbReference>